<protein>
    <submittedName>
        <fullName evidence="4">HAD-IA family hydrolase</fullName>
    </submittedName>
</protein>
<proteinExistence type="predicted"/>
<dbReference type="InterPro" id="IPR036412">
    <property type="entry name" value="HAD-like_sf"/>
</dbReference>
<dbReference type="InterPro" id="IPR006439">
    <property type="entry name" value="HAD-SF_hydro_IA"/>
</dbReference>
<dbReference type="RefSeq" id="WP_408791487.1">
    <property type="nucleotide sequence ID" value="NZ_JBGXBU010000008.1"/>
</dbReference>
<dbReference type="NCBIfam" id="TIGR01549">
    <property type="entry name" value="HAD-SF-IA-v1"/>
    <property type="match status" value="1"/>
</dbReference>
<name>A0ABW9GU44_9GAMM</name>
<gene>
    <name evidence="4" type="ORF">ACEUDJ_16490</name>
</gene>
<dbReference type="SFLD" id="SFLDS00003">
    <property type="entry name" value="Haloacid_Dehalogenase"/>
    <property type="match status" value="1"/>
</dbReference>
<keyword evidence="5" id="KW-1185">Reference proteome</keyword>
<dbReference type="Gene3D" id="3.40.50.1000">
    <property type="entry name" value="HAD superfamily/HAD-like"/>
    <property type="match status" value="1"/>
</dbReference>
<dbReference type="PANTHER" id="PTHR46470:SF4">
    <property type="entry name" value="5-AMINO-6-(5-PHOSPHO-D-RIBITYLAMINO)URACIL PHOSPHATASE YIGB"/>
    <property type="match status" value="1"/>
</dbReference>
<dbReference type="InterPro" id="IPR023214">
    <property type="entry name" value="HAD_sf"/>
</dbReference>
<dbReference type="SUPFAM" id="SSF56784">
    <property type="entry name" value="HAD-like"/>
    <property type="match status" value="1"/>
</dbReference>
<accession>A0ABW9GU44</accession>
<comment type="cofactor">
    <cofactor evidence="1">
        <name>Mg(2+)</name>
        <dbReference type="ChEBI" id="CHEBI:18420"/>
    </cofactor>
</comment>
<keyword evidence="2 4" id="KW-0378">Hydrolase</keyword>
<evidence type="ECO:0000256" key="1">
    <source>
        <dbReference type="ARBA" id="ARBA00001946"/>
    </source>
</evidence>
<comment type="caution">
    <text evidence="4">The sequence shown here is derived from an EMBL/GenBank/DDBJ whole genome shotgun (WGS) entry which is preliminary data.</text>
</comment>
<evidence type="ECO:0000313" key="5">
    <source>
        <dbReference type="Proteomes" id="UP001630969"/>
    </source>
</evidence>
<organism evidence="4 5">
    <name type="scientific">Aeromonas bivalvium</name>
    <dbReference type="NCBI Taxonomy" id="440079"/>
    <lineage>
        <taxon>Bacteria</taxon>
        <taxon>Pseudomonadati</taxon>
        <taxon>Pseudomonadota</taxon>
        <taxon>Gammaproteobacteria</taxon>
        <taxon>Aeromonadales</taxon>
        <taxon>Aeromonadaceae</taxon>
        <taxon>Aeromonas</taxon>
    </lineage>
</organism>
<dbReference type="GO" id="GO:0016787">
    <property type="term" value="F:hydrolase activity"/>
    <property type="evidence" value="ECO:0007669"/>
    <property type="project" value="UniProtKB-KW"/>
</dbReference>
<dbReference type="InterPro" id="IPR051400">
    <property type="entry name" value="HAD-like_hydrolase"/>
</dbReference>
<evidence type="ECO:0000256" key="3">
    <source>
        <dbReference type="ARBA" id="ARBA00022842"/>
    </source>
</evidence>
<dbReference type="Proteomes" id="UP001630969">
    <property type="component" value="Unassembled WGS sequence"/>
</dbReference>
<sequence>MVFFRRWQPVKALSFDLDDTLYDNGPHIARAEAWMLAHLRSEYLAGAMLDAERWHACKRQVLLEDPALHHDVSLARRVSLGRALREGGMDGASAERAAAEVFAGFLAERSAIAVSASTHTLLAALARRYPLVAITNGNLDLARAGLDGYFRTVYKAGAGTLMKPAPDMFVAAARDLGLAPAEILHVGDHERSDVLGARRQGYRVAWLNDGQGDWRRLSQLPDLMLNRLEELGPLLLGHEWAPS</sequence>
<dbReference type="Pfam" id="PF00702">
    <property type="entry name" value="Hydrolase"/>
    <property type="match status" value="1"/>
</dbReference>
<dbReference type="SFLD" id="SFLDG01129">
    <property type="entry name" value="C1.5:_HAD__Beta-PGM__Phosphata"/>
    <property type="match status" value="1"/>
</dbReference>
<dbReference type="PANTHER" id="PTHR46470">
    <property type="entry name" value="N-ACYLNEURAMINATE-9-PHOSPHATASE"/>
    <property type="match status" value="1"/>
</dbReference>
<dbReference type="Gene3D" id="1.20.120.1600">
    <property type="match status" value="1"/>
</dbReference>
<dbReference type="EMBL" id="JBGXBU010000008">
    <property type="protein sequence ID" value="MFM4894447.1"/>
    <property type="molecule type" value="Genomic_DNA"/>
</dbReference>
<reference evidence="4 5" key="1">
    <citation type="submission" date="2024-09" db="EMBL/GenBank/DDBJ databases">
        <title>Aeromonas strains Genome sequencing and assembly.</title>
        <authorList>
            <person name="Hu X."/>
            <person name="Tang B."/>
        </authorList>
    </citation>
    <scope>NUCLEOTIDE SEQUENCE [LARGE SCALE GENOMIC DNA]</scope>
    <source>
        <strain evidence="4 5">NB23SCDHY001</strain>
    </source>
</reference>
<evidence type="ECO:0000313" key="4">
    <source>
        <dbReference type="EMBL" id="MFM4894447.1"/>
    </source>
</evidence>
<keyword evidence="3" id="KW-0460">Magnesium</keyword>
<evidence type="ECO:0000256" key="2">
    <source>
        <dbReference type="ARBA" id="ARBA00022801"/>
    </source>
</evidence>
<dbReference type="GeneID" id="97221730"/>